<sequence length="1312" mass="141492">MAPLPPSAPAARREAAGRWRERVLQRVPFTSGLVLCFSLVVFGTAFVALEDLNWAIAQGDGGYHVGLRRARVNASAPVLLAELCVEEVVLVRHHLGPWCTCARLGRWVQWMLYSTCTCALLGGALAVASDTHARRTERARRASVRLAQPSVRLSQPIFVGTVVCWLSAWLLLLLSLVSYGSLAPRYVRSSGAAGEPLPLELGGIYVWLRHALAIATCIVAIIFAALLGVWTEADLVHAVVSIIRSTVVTKAAYALLLAQLALAAVVPVRGVGGEAMLSAAGLYALHEQAARPKLLVWYGALLLCLTIGSFVDVVSANHDVSETVLQDAQLGLKLGVLGLLALELWPASPNGRLHSLRRRDTFSTHDGGRPSGRSSSDLDERARAGLAAEMPPWVFTLGWFLWDASYLVTSLADIVSDALVVWQWGFVLGYCGHFRVGVAVFVSTSVWYTLLFVLLLLASASAHQPAAHSASARSDAPADEPTRAERDGRGLVGALAAWVARSVSASRLSALAIFVLLLPFGQVYPFLVYGMLRLAPPERIRQYGMRVLGGPSARLLDDDDFFDWFIQLLPYAPFLVETLCEAIPMSLVQLSAIVSIEHEDDVGLLQLGSIALSVSVIVTRAVMLAFSFSPHVTVFKGLCLACDVLLTFYTVAALFGTTRTYHEATAPHVWFVWFWAQMPAVSPLGVVWCWVWLGFLAWFGTAVLVALLAYAWHGRALSEHERGFSLASRVLANAEPGAPAAGEGRPATADDARPLAERVARGALLLLEDLLLGSALLTLAVGPAVVLLGTLTFAWLVLALSLIEPQYGGPTQPWARRVVSDFVASDLAAKALVRLATVDGVAQCALSAWWPAQLAERERAEQLSRAAQLVRQPTFDLDMLNAALDVRAKWHVFTSATWARFYESLVAPFTHSRALLRAYGALGVCLYVLAKAYTLAFPFLSFFFEQTSTGTISQVTFVAILCCLLGMLLLRRSYERYVLVCSVYSTLLLDLPSILTDTLARRAHALEPPAATAAHGVRKARLTSYSAAQHEASLLARERDAAYDAPGARTAAQPSPRQCSAVESALAERARNGPFLFQEDAPLAALEEVPAVGKVSGGELHSLFIPTAHGEQVLEQLRQRALAVVVRATLLDRALDGRALRYASARERGGEGGGINGTDSADESGALERRDTPSERQVSLALVRELDALYRHMRESDADLLVRVGVERLCMCLFRLSPSSSDAAERAVAGNDDEEDEWWHRHSSPPRHGAARTADAPSLPGSSRTPMFDVHVPAAQHSSVPQPAAAACVGAAASRASSARTPPDGTPAEFSC</sequence>
<feature type="transmembrane region" description="Helical" evidence="2">
    <location>
        <begin position="207"/>
        <end position="230"/>
    </location>
</feature>
<evidence type="ECO:0000256" key="2">
    <source>
        <dbReference type="SAM" id="Phobius"/>
    </source>
</evidence>
<protein>
    <submittedName>
        <fullName evidence="3">Uncharacterized protein</fullName>
    </submittedName>
</protein>
<evidence type="ECO:0000256" key="1">
    <source>
        <dbReference type="SAM" id="MobiDB-lite"/>
    </source>
</evidence>
<feature type="transmembrane region" description="Helical" evidence="2">
    <location>
        <begin position="785"/>
        <end position="803"/>
    </location>
</feature>
<feature type="transmembrane region" description="Helical" evidence="2">
    <location>
        <begin position="952"/>
        <end position="970"/>
    </location>
</feature>
<feature type="transmembrane region" description="Helical" evidence="2">
    <location>
        <begin position="157"/>
        <end position="179"/>
    </location>
</feature>
<keyword evidence="2" id="KW-0472">Membrane</keyword>
<feature type="region of interest" description="Disordered" evidence="1">
    <location>
        <begin position="1223"/>
        <end position="1312"/>
    </location>
</feature>
<dbReference type="OrthoDB" id="10592045at2759"/>
<feature type="transmembrane region" description="Helical" evidence="2">
    <location>
        <begin position="434"/>
        <end position="458"/>
    </location>
</feature>
<feature type="transmembrane region" description="Helical" evidence="2">
    <location>
        <begin position="251"/>
        <end position="268"/>
    </location>
</feature>
<proteinExistence type="predicted"/>
<organism evidence="3 4">
    <name type="scientific">Diacronema lutheri</name>
    <name type="common">Unicellular marine alga</name>
    <name type="synonym">Monochrysis lutheri</name>
    <dbReference type="NCBI Taxonomy" id="2081491"/>
    <lineage>
        <taxon>Eukaryota</taxon>
        <taxon>Haptista</taxon>
        <taxon>Haptophyta</taxon>
        <taxon>Pavlovophyceae</taxon>
        <taxon>Pavlovales</taxon>
        <taxon>Pavlovaceae</taxon>
        <taxon>Diacronema</taxon>
    </lineage>
</organism>
<dbReference type="Proteomes" id="UP000751190">
    <property type="component" value="Unassembled WGS sequence"/>
</dbReference>
<evidence type="ECO:0000313" key="3">
    <source>
        <dbReference type="EMBL" id="KAG8467199.1"/>
    </source>
</evidence>
<feature type="transmembrane region" description="Helical" evidence="2">
    <location>
        <begin position="634"/>
        <end position="656"/>
    </location>
</feature>
<feature type="transmembrane region" description="Helical" evidence="2">
    <location>
        <begin position="604"/>
        <end position="628"/>
    </location>
</feature>
<accession>A0A8J6CC53</accession>
<feature type="region of interest" description="Disordered" evidence="1">
    <location>
        <begin position="1146"/>
        <end position="1174"/>
    </location>
</feature>
<feature type="transmembrane region" description="Helical" evidence="2">
    <location>
        <begin position="27"/>
        <end position="49"/>
    </location>
</feature>
<feature type="transmembrane region" description="Helical" evidence="2">
    <location>
        <begin position="508"/>
        <end position="532"/>
    </location>
</feature>
<feature type="transmembrane region" description="Helical" evidence="2">
    <location>
        <begin position="399"/>
        <end position="422"/>
    </location>
</feature>
<gene>
    <name evidence="3" type="ORF">KFE25_000515</name>
</gene>
<feature type="transmembrane region" description="Helical" evidence="2">
    <location>
        <begin position="110"/>
        <end position="128"/>
    </location>
</feature>
<feature type="compositionally biased region" description="Low complexity" evidence="1">
    <location>
        <begin position="1284"/>
        <end position="1299"/>
    </location>
</feature>
<keyword evidence="4" id="KW-1185">Reference proteome</keyword>
<feature type="transmembrane region" description="Helical" evidence="2">
    <location>
        <begin position="977"/>
        <end position="995"/>
    </location>
</feature>
<name>A0A8J6CC53_DIALT</name>
<reference evidence="3" key="1">
    <citation type="submission" date="2021-05" db="EMBL/GenBank/DDBJ databases">
        <title>The genome of the haptophyte Pavlova lutheri (Diacronema luteri, Pavlovales) - a model for lipid biosynthesis in eukaryotic algae.</title>
        <authorList>
            <person name="Hulatt C.J."/>
            <person name="Posewitz M.C."/>
        </authorList>
    </citation>
    <scope>NUCLEOTIDE SEQUENCE</scope>
    <source>
        <strain evidence="3">NIVA-4/92</strain>
    </source>
</reference>
<feature type="transmembrane region" description="Helical" evidence="2">
    <location>
        <begin position="918"/>
        <end position="940"/>
    </location>
</feature>
<comment type="caution">
    <text evidence="3">The sequence shown here is derived from an EMBL/GenBank/DDBJ whole genome shotgun (WGS) entry which is preliminary data.</text>
</comment>
<dbReference type="EMBL" id="JAGTXO010000006">
    <property type="protein sequence ID" value="KAG8467199.1"/>
    <property type="molecule type" value="Genomic_DNA"/>
</dbReference>
<keyword evidence="2" id="KW-0812">Transmembrane</keyword>
<evidence type="ECO:0000313" key="4">
    <source>
        <dbReference type="Proteomes" id="UP000751190"/>
    </source>
</evidence>
<feature type="transmembrane region" description="Helical" evidence="2">
    <location>
        <begin position="295"/>
        <end position="318"/>
    </location>
</feature>
<feature type="transmembrane region" description="Helical" evidence="2">
    <location>
        <begin position="692"/>
        <end position="712"/>
    </location>
</feature>
<keyword evidence="2" id="KW-1133">Transmembrane helix</keyword>